<keyword evidence="2" id="KW-1185">Reference proteome</keyword>
<evidence type="ECO:0000313" key="1">
    <source>
        <dbReference type="EMBL" id="GBP92554.1"/>
    </source>
</evidence>
<organism evidence="1 2">
    <name type="scientific">Eumeta variegata</name>
    <name type="common">Bagworm moth</name>
    <name type="synonym">Eumeta japonica</name>
    <dbReference type="NCBI Taxonomy" id="151549"/>
    <lineage>
        <taxon>Eukaryota</taxon>
        <taxon>Metazoa</taxon>
        <taxon>Ecdysozoa</taxon>
        <taxon>Arthropoda</taxon>
        <taxon>Hexapoda</taxon>
        <taxon>Insecta</taxon>
        <taxon>Pterygota</taxon>
        <taxon>Neoptera</taxon>
        <taxon>Endopterygota</taxon>
        <taxon>Lepidoptera</taxon>
        <taxon>Glossata</taxon>
        <taxon>Ditrysia</taxon>
        <taxon>Tineoidea</taxon>
        <taxon>Psychidae</taxon>
        <taxon>Oiketicinae</taxon>
        <taxon>Eumeta</taxon>
    </lineage>
</organism>
<reference evidence="1 2" key="1">
    <citation type="journal article" date="2019" name="Commun. Biol.">
        <title>The bagworm genome reveals a unique fibroin gene that provides high tensile strength.</title>
        <authorList>
            <person name="Kono N."/>
            <person name="Nakamura H."/>
            <person name="Ohtoshi R."/>
            <person name="Tomita M."/>
            <person name="Numata K."/>
            <person name="Arakawa K."/>
        </authorList>
    </citation>
    <scope>NUCLEOTIDE SEQUENCE [LARGE SCALE GENOMIC DNA]</scope>
</reference>
<dbReference type="Proteomes" id="UP000299102">
    <property type="component" value="Unassembled WGS sequence"/>
</dbReference>
<name>A0A4C1ZZW8_EUMVA</name>
<dbReference type="AlphaFoldDB" id="A0A4C1ZZW8"/>
<comment type="caution">
    <text evidence="1">The sequence shown here is derived from an EMBL/GenBank/DDBJ whole genome shotgun (WGS) entry which is preliminary data.</text>
</comment>
<accession>A0A4C1ZZW8</accession>
<evidence type="ECO:0000313" key="2">
    <source>
        <dbReference type="Proteomes" id="UP000299102"/>
    </source>
</evidence>
<dbReference type="EMBL" id="BGZK01002284">
    <property type="protein sequence ID" value="GBP92554.1"/>
    <property type="molecule type" value="Genomic_DNA"/>
</dbReference>
<gene>
    <name evidence="1" type="ORF">EVAR_68454_1</name>
</gene>
<protein>
    <submittedName>
        <fullName evidence="1">Uncharacterized protein</fullName>
    </submittedName>
</protein>
<sequence>MTILKVTMITCVPSGSKLTLQLSASAALGADGVGQHNTLKLNLYRTTFVEHGSCVIFSSLKQTVWNNEFAFLTPQLGARTRQRRRA</sequence>
<proteinExistence type="predicted"/>